<name>A0A8J3I4H9_9CHLR</name>
<dbReference type="EMBL" id="BNJF01000002">
    <property type="protein sequence ID" value="GHO46868.1"/>
    <property type="molecule type" value="Genomic_DNA"/>
</dbReference>
<accession>A0A8J3I4H9</accession>
<proteinExistence type="predicted"/>
<feature type="domain" description="ABC3 transporter permease C-terminal" evidence="7">
    <location>
        <begin position="1"/>
        <end position="120"/>
    </location>
</feature>
<evidence type="ECO:0000259" key="7">
    <source>
        <dbReference type="Pfam" id="PF02687"/>
    </source>
</evidence>
<evidence type="ECO:0000256" key="1">
    <source>
        <dbReference type="ARBA" id="ARBA00004651"/>
    </source>
</evidence>
<keyword evidence="3 6" id="KW-0812">Transmembrane</keyword>
<keyword evidence="4 6" id="KW-1133">Transmembrane helix</keyword>
<evidence type="ECO:0000313" key="9">
    <source>
        <dbReference type="Proteomes" id="UP000612362"/>
    </source>
</evidence>
<comment type="subcellular location">
    <subcellularLocation>
        <location evidence="1">Cell membrane</location>
        <topology evidence="1">Multi-pass membrane protein</topology>
    </subcellularLocation>
</comment>
<keyword evidence="2" id="KW-1003">Cell membrane</keyword>
<dbReference type="GO" id="GO:0005886">
    <property type="term" value="C:plasma membrane"/>
    <property type="evidence" value="ECO:0007669"/>
    <property type="project" value="UniProtKB-SubCell"/>
</dbReference>
<evidence type="ECO:0000256" key="2">
    <source>
        <dbReference type="ARBA" id="ARBA00022475"/>
    </source>
</evidence>
<reference evidence="8" key="1">
    <citation type="submission" date="2020-10" db="EMBL/GenBank/DDBJ databases">
        <title>Taxonomic study of unclassified bacteria belonging to the class Ktedonobacteria.</title>
        <authorList>
            <person name="Yabe S."/>
            <person name="Wang C.M."/>
            <person name="Zheng Y."/>
            <person name="Sakai Y."/>
            <person name="Cavaletti L."/>
            <person name="Monciardini P."/>
            <person name="Donadio S."/>
        </authorList>
    </citation>
    <scope>NUCLEOTIDE SEQUENCE</scope>
    <source>
        <strain evidence="8">SOSP1-1</strain>
    </source>
</reference>
<feature type="transmembrane region" description="Helical" evidence="6">
    <location>
        <begin position="94"/>
        <end position="115"/>
    </location>
</feature>
<evidence type="ECO:0000313" key="8">
    <source>
        <dbReference type="EMBL" id="GHO46868.1"/>
    </source>
</evidence>
<gene>
    <name evidence="8" type="ORF">KSX_50310</name>
</gene>
<feature type="transmembrane region" description="Helical" evidence="6">
    <location>
        <begin position="36"/>
        <end position="57"/>
    </location>
</feature>
<keyword evidence="5 6" id="KW-0472">Membrane</keyword>
<evidence type="ECO:0000256" key="5">
    <source>
        <dbReference type="ARBA" id="ARBA00023136"/>
    </source>
</evidence>
<protein>
    <recommendedName>
        <fullName evidence="7">ABC3 transporter permease C-terminal domain-containing protein</fullName>
    </recommendedName>
</protein>
<keyword evidence="9" id="KW-1185">Reference proteome</keyword>
<sequence length="132" mass="14487">MTWNSLRERQINFAVLRALGTEPLLVTQMLAWEQGLIYLLALPIGITFGLLLTLTLIPNLIISSTPVAGTLGNLSGVEYNLLQHTLPVRVQPPLSLVFTLLALVGIAILSVYLIARSSRRTILAQTIRLSQD</sequence>
<evidence type="ECO:0000256" key="6">
    <source>
        <dbReference type="SAM" id="Phobius"/>
    </source>
</evidence>
<dbReference type="InterPro" id="IPR003838">
    <property type="entry name" value="ABC3_permease_C"/>
</dbReference>
<dbReference type="Pfam" id="PF02687">
    <property type="entry name" value="FtsX"/>
    <property type="match status" value="1"/>
</dbReference>
<organism evidence="8 9">
    <name type="scientific">Ktedonospora formicarum</name>
    <dbReference type="NCBI Taxonomy" id="2778364"/>
    <lineage>
        <taxon>Bacteria</taxon>
        <taxon>Bacillati</taxon>
        <taxon>Chloroflexota</taxon>
        <taxon>Ktedonobacteria</taxon>
        <taxon>Ktedonobacterales</taxon>
        <taxon>Ktedonobacteraceae</taxon>
        <taxon>Ktedonospora</taxon>
    </lineage>
</organism>
<evidence type="ECO:0000256" key="4">
    <source>
        <dbReference type="ARBA" id="ARBA00022989"/>
    </source>
</evidence>
<evidence type="ECO:0000256" key="3">
    <source>
        <dbReference type="ARBA" id="ARBA00022692"/>
    </source>
</evidence>
<dbReference type="AlphaFoldDB" id="A0A8J3I4H9"/>
<comment type="caution">
    <text evidence="8">The sequence shown here is derived from an EMBL/GenBank/DDBJ whole genome shotgun (WGS) entry which is preliminary data.</text>
</comment>
<dbReference type="Proteomes" id="UP000612362">
    <property type="component" value="Unassembled WGS sequence"/>
</dbReference>